<name>A0A316APW9_9BACT</name>
<dbReference type="Proteomes" id="UP000245880">
    <property type="component" value="Unassembled WGS sequence"/>
</dbReference>
<evidence type="ECO:0000256" key="1">
    <source>
        <dbReference type="ARBA" id="ARBA00010641"/>
    </source>
</evidence>
<protein>
    <submittedName>
        <fullName evidence="7">RNA polymerase sigma factor (Sigma-70 family)</fullName>
    </submittedName>
</protein>
<keyword evidence="8" id="KW-1185">Reference proteome</keyword>
<dbReference type="Pfam" id="PF08281">
    <property type="entry name" value="Sigma70_r4_2"/>
    <property type="match status" value="1"/>
</dbReference>
<dbReference type="EMBL" id="QGDT01000002">
    <property type="protein sequence ID" value="PWJ59174.1"/>
    <property type="molecule type" value="Genomic_DNA"/>
</dbReference>
<dbReference type="InterPro" id="IPR013249">
    <property type="entry name" value="RNA_pol_sigma70_r4_t2"/>
</dbReference>
<dbReference type="InterPro" id="IPR036388">
    <property type="entry name" value="WH-like_DNA-bd_sf"/>
</dbReference>
<feature type="domain" description="RNA polymerase sigma-70 region 2" evidence="5">
    <location>
        <begin position="28"/>
        <end position="92"/>
    </location>
</feature>
<proteinExistence type="inferred from homology"/>
<dbReference type="Gene3D" id="1.10.10.10">
    <property type="entry name" value="Winged helix-like DNA-binding domain superfamily/Winged helix DNA-binding domain"/>
    <property type="match status" value="1"/>
</dbReference>
<reference evidence="7 8" key="1">
    <citation type="submission" date="2018-03" db="EMBL/GenBank/DDBJ databases">
        <title>Genomic Encyclopedia of Archaeal and Bacterial Type Strains, Phase II (KMG-II): from individual species to whole genera.</title>
        <authorList>
            <person name="Goeker M."/>
        </authorList>
    </citation>
    <scope>NUCLEOTIDE SEQUENCE [LARGE SCALE GENOMIC DNA]</scope>
    <source>
        <strain evidence="7 8">DSM 100346</strain>
    </source>
</reference>
<evidence type="ECO:0000259" key="5">
    <source>
        <dbReference type="Pfam" id="PF04542"/>
    </source>
</evidence>
<dbReference type="NCBIfam" id="TIGR02937">
    <property type="entry name" value="sigma70-ECF"/>
    <property type="match status" value="1"/>
</dbReference>
<dbReference type="InterPro" id="IPR039425">
    <property type="entry name" value="RNA_pol_sigma-70-like"/>
</dbReference>
<dbReference type="PANTHER" id="PTHR43133">
    <property type="entry name" value="RNA POLYMERASE ECF-TYPE SIGMA FACTO"/>
    <property type="match status" value="1"/>
</dbReference>
<dbReference type="PANTHER" id="PTHR43133:SF46">
    <property type="entry name" value="RNA POLYMERASE SIGMA-70 FACTOR ECF SUBFAMILY"/>
    <property type="match status" value="1"/>
</dbReference>
<dbReference type="Pfam" id="PF04542">
    <property type="entry name" value="Sigma70_r2"/>
    <property type="match status" value="1"/>
</dbReference>
<dbReference type="RefSeq" id="WP_109673088.1">
    <property type="nucleotide sequence ID" value="NZ_QGDT01000002.1"/>
</dbReference>
<sequence length="201" mass="23893">MKQHPYSGDESLWLDFQSGSELALTQLMDQYIEPMTYYGRKLSRNDDLIQDCIQETFIEIWQYRQSLKALQEIRPYLLTCLRRKIGKAIKKDNHISLEENPPTLTFELDFSIEDRLVKNEEETQRLQELNRHINSLSKRRKEIIYLKFYQNLSNEEIAQIMGVRYQTATNLLHEAISSLRELIPSKSILSLLYTWGYLFAH</sequence>
<dbReference type="SUPFAM" id="SSF88946">
    <property type="entry name" value="Sigma2 domain of RNA polymerase sigma factors"/>
    <property type="match status" value="1"/>
</dbReference>
<accession>A0A316APW9</accession>
<comment type="similarity">
    <text evidence="1">Belongs to the sigma-70 factor family. ECF subfamily.</text>
</comment>
<dbReference type="InterPro" id="IPR014284">
    <property type="entry name" value="RNA_pol_sigma-70_dom"/>
</dbReference>
<gene>
    <name evidence="7" type="ORF">CLV98_1026</name>
</gene>
<comment type="caution">
    <text evidence="7">The sequence shown here is derived from an EMBL/GenBank/DDBJ whole genome shotgun (WGS) entry which is preliminary data.</text>
</comment>
<dbReference type="GO" id="GO:0006352">
    <property type="term" value="P:DNA-templated transcription initiation"/>
    <property type="evidence" value="ECO:0007669"/>
    <property type="project" value="InterPro"/>
</dbReference>
<feature type="domain" description="RNA polymerase sigma factor 70 region 4 type 2" evidence="6">
    <location>
        <begin position="127"/>
        <end position="176"/>
    </location>
</feature>
<keyword evidence="4" id="KW-0804">Transcription</keyword>
<dbReference type="InterPro" id="IPR013324">
    <property type="entry name" value="RNA_pol_sigma_r3/r4-like"/>
</dbReference>
<organism evidence="7 8">
    <name type="scientific">Dyadobacter jejuensis</name>
    <dbReference type="NCBI Taxonomy" id="1082580"/>
    <lineage>
        <taxon>Bacteria</taxon>
        <taxon>Pseudomonadati</taxon>
        <taxon>Bacteroidota</taxon>
        <taxon>Cytophagia</taxon>
        <taxon>Cytophagales</taxon>
        <taxon>Spirosomataceae</taxon>
        <taxon>Dyadobacter</taxon>
    </lineage>
</organism>
<evidence type="ECO:0000313" key="7">
    <source>
        <dbReference type="EMBL" id="PWJ59174.1"/>
    </source>
</evidence>
<evidence type="ECO:0000313" key="8">
    <source>
        <dbReference type="Proteomes" id="UP000245880"/>
    </source>
</evidence>
<dbReference type="OrthoDB" id="9150024at2"/>
<dbReference type="GO" id="GO:0016987">
    <property type="term" value="F:sigma factor activity"/>
    <property type="evidence" value="ECO:0007669"/>
    <property type="project" value="UniProtKB-KW"/>
</dbReference>
<dbReference type="SUPFAM" id="SSF88659">
    <property type="entry name" value="Sigma3 and sigma4 domains of RNA polymerase sigma factors"/>
    <property type="match status" value="1"/>
</dbReference>
<dbReference type="AlphaFoldDB" id="A0A316APW9"/>
<dbReference type="InterPro" id="IPR007627">
    <property type="entry name" value="RNA_pol_sigma70_r2"/>
</dbReference>
<evidence type="ECO:0000256" key="3">
    <source>
        <dbReference type="ARBA" id="ARBA00023082"/>
    </source>
</evidence>
<evidence type="ECO:0000256" key="2">
    <source>
        <dbReference type="ARBA" id="ARBA00023015"/>
    </source>
</evidence>
<dbReference type="InterPro" id="IPR013325">
    <property type="entry name" value="RNA_pol_sigma_r2"/>
</dbReference>
<keyword evidence="2" id="KW-0805">Transcription regulation</keyword>
<evidence type="ECO:0000256" key="4">
    <source>
        <dbReference type="ARBA" id="ARBA00023163"/>
    </source>
</evidence>
<dbReference type="GO" id="GO:0003677">
    <property type="term" value="F:DNA binding"/>
    <property type="evidence" value="ECO:0007669"/>
    <property type="project" value="InterPro"/>
</dbReference>
<keyword evidence="3" id="KW-0731">Sigma factor</keyword>
<evidence type="ECO:0000259" key="6">
    <source>
        <dbReference type="Pfam" id="PF08281"/>
    </source>
</evidence>
<dbReference type="Gene3D" id="1.10.1740.10">
    <property type="match status" value="1"/>
</dbReference>